<proteinExistence type="predicted"/>
<dbReference type="PANTHER" id="PTHR44858:SF1">
    <property type="entry name" value="UDP-N-ACETYLGLUCOSAMINE--PEPTIDE N-ACETYLGLUCOSAMINYLTRANSFERASE SPINDLY-RELATED"/>
    <property type="match status" value="1"/>
</dbReference>
<accession>A0A1F7RB65</accession>
<sequence length="237" mass="27995">MQEVDHFELQTLFFYYILKIKHFESKPYIMKFKNILYILIFLNLTTTNLFSSEEFEHDSAFTMLSNEEKIYFNKGLSFKKEGKWQEAITQFNTVIKLNPKSSESYYHIGIIYEYQLKYPEAINSFHKASRLDSKYAFYAGLDLENLGRWDEAISSFKSVLRDYPGMTEARFHLGLSYKKKKMLLEAISEFKKILAQDKNHAGSVYNLAIIYKKLGMMNEAKREALEFNSLTFSKWTP</sequence>
<dbReference type="Proteomes" id="UP000178526">
    <property type="component" value="Unassembled WGS sequence"/>
</dbReference>
<dbReference type="Gene3D" id="1.25.40.10">
    <property type="entry name" value="Tetratricopeptide repeat domain"/>
    <property type="match status" value="2"/>
</dbReference>
<dbReference type="PROSITE" id="PS50005">
    <property type="entry name" value="TPR"/>
    <property type="match status" value="3"/>
</dbReference>
<evidence type="ECO:0000313" key="5">
    <source>
        <dbReference type="Proteomes" id="UP000178526"/>
    </source>
</evidence>
<comment type="caution">
    <text evidence="4">The sequence shown here is derived from an EMBL/GenBank/DDBJ whole genome shotgun (WGS) entry which is preliminary data.</text>
</comment>
<dbReference type="InterPro" id="IPR011990">
    <property type="entry name" value="TPR-like_helical_dom_sf"/>
</dbReference>
<dbReference type="InterPro" id="IPR050498">
    <property type="entry name" value="Ycf3"/>
</dbReference>
<dbReference type="SMART" id="SM00028">
    <property type="entry name" value="TPR"/>
    <property type="match status" value="4"/>
</dbReference>
<dbReference type="InterPro" id="IPR019734">
    <property type="entry name" value="TPR_rpt"/>
</dbReference>
<feature type="repeat" description="TPR" evidence="3">
    <location>
        <begin position="102"/>
        <end position="135"/>
    </location>
</feature>
<feature type="repeat" description="TPR" evidence="3">
    <location>
        <begin position="68"/>
        <end position="101"/>
    </location>
</feature>
<evidence type="ECO:0000256" key="3">
    <source>
        <dbReference type="PROSITE-ProRule" id="PRU00339"/>
    </source>
</evidence>
<evidence type="ECO:0000256" key="2">
    <source>
        <dbReference type="ARBA" id="ARBA00022803"/>
    </source>
</evidence>
<dbReference type="PANTHER" id="PTHR44858">
    <property type="entry name" value="TETRATRICOPEPTIDE REPEAT PROTEIN 6"/>
    <property type="match status" value="1"/>
</dbReference>
<evidence type="ECO:0000313" key="4">
    <source>
        <dbReference type="EMBL" id="OGL38806.1"/>
    </source>
</evidence>
<dbReference type="AlphaFoldDB" id="A0A1F7RB65"/>
<dbReference type="Pfam" id="PF13432">
    <property type="entry name" value="TPR_16"/>
    <property type="match status" value="1"/>
</dbReference>
<feature type="repeat" description="TPR" evidence="3">
    <location>
        <begin position="167"/>
        <end position="200"/>
    </location>
</feature>
<dbReference type="SUPFAM" id="SSF48452">
    <property type="entry name" value="TPR-like"/>
    <property type="match status" value="1"/>
</dbReference>
<dbReference type="EMBL" id="MGDB01000135">
    <property type="protein sequence ID" value="OGL38806.1"/>
    <property type="molecule type" value="Genomic_DNA"/>
</dbReference>
<dbReference type="Pfam" id="PF13414">
    <property type="entry name" value="TPR_11"/>
    <property type="match status" value="1"/>
</dbReference>
<keyword evidence="2 3" id="KW-0802">TPR repeat</keyword>
<protein>
    <submittedName>
        <fullName evidence="4">Uncharacterized protein</fullName>
    </submittedName>
</protein>
<keyword evidence="1" id="KW-0677">Repeat</keyword>
<reference evidence="4 5" key="1">
    <citation type="journal article" date="2016" name="Nat. Commun.">
        <title>Thousands of microbial genomes shed light on interconnected biogeochemical processes in an aquifer system.</title>
        <authorList>
            <person name="Anantharaman K."/>
            <person name="Brown C.T."/>
            <person name="Hug L.A."/>
            <person name="Sharon I."/>
            <person name="Castelle C.J."/>
            <person name="Probst A.J."/>
            <person name="Thomas B.C."/>
            <person name="Singh A."/>
            <person name="Wilkins M.J."/>
            <person name="Karaoz U."/>
            <person name="Brodie E.L."/>
            <person name="Williams K.H."/>
            <person name="Hubbard S.S."/>
            <person name="Banfield J.F."/>
        </authorList>
    </citation>
    <scope>NUCLEOTIDE SEQUENCE [LARGE SCALE GENOMIC DNA]</scope>
</reference>
<dbReference type="Pfam" id="PF13181">
    <property type="entry name" value="TPR_8"/>
    <property type="match status" value="1"/>
</dbReference>
<evidence type="ECO:0000256" key="1">
    <source>
        <dbReference type="ARBA" id="ARBA00022737"/>
    </source>
</evidence>
<name>A0A1F7RB65_9BACT</name>
<gene>
    <name evidence="4" type="ORF">A2042_01025</name>
</gene>
<organism evidence="4 5">
    <name type="scientific">Candidatus Schekmanbacteria bacterium GWA2_38_11</name>
    <dbReference type="NCBI Taxonomy" id="1817876"/>
    <lineage>
        <taxon>Bacteria</taxon>
        <taxon>Candidatus Schekmaniibacteriota</taxon>
    </lineage>
</organism>